<name>A0AAE0UN62_9TELE</name>
<evidence type="ECO:0000313" key="2">
    <source>
        <dbReference type="Proteomes" id="UP001274896"/>
    </source>
</evidence>
<gene>
    <name evidence="1" type="ORF">QTP70_015471</name>
</gene>
<evidence type="ECO:0000313" key="1">
    <source>
        <dbReference type="EMBL" id="KAK3513479.1"/>
    </source>
</evidence>
<organism evidence="1 2">
    <name type="scientific">Hemibagrus guttatus</name>
    <dbReference type="NCBI Taxonomy" id="175788"/>
    <lineage>
        <taxon>Eukaryota</taxon>
        <taxon>Metazoa</taxon>
        <taxon>Chordata</taxon>
        <taxon>Craniata</taxon>
        <taxon>Vertebrata</taxon>
        <taxon>Euteleostomi</taxon>
        <taxon>Actinopterygii</taxon>
        <taxon>Neopterygii</taxon>
        <taxon>Teleostei</taxon>
        <taxon>Ostariophysi</taxon>
        <taxon>Siluriformes</taxon>
        <taxon>Bagridae</taxon>
        <taxon>Hemibagrus</taxon>
    </lineage>
</organism>
<comment type="caution">
    <text evidence="1">The sequence shown here is derived from an EMBL/GenBank/DDBJ whole genome shotgun (WGS) entry which is preliminary data.</text>
</comment>
<dbReference type="Proteomes" id="UP001274896">
    <property type="component" value="Unassembled WGS sequence"/>
</dbReference>
<dbReference type="AlphaFoldDB" id="A0AAE0UN62"/>
<reference evidence="1" key="1">
    <citation type="submission" date="2023-06" db="EMBL/GenBank/DDBJ databases">
        <title>Male Hemibagrus guttatus genome.</title>
        <authorList>
            <person name="Bian C."/>
        </authorList>
    </citation>
    <scope>NUCLEOTIDE SEQUENCE</scope>
    <source>
        <strain evidence="1">Male_cb2023</strain>
        <tissue evidence="1">Muscle</tissue>
    </source>
</reference>
<sequence length="95" mass="11002">MDFRKQRTPPNPINIMGAEVDIVDNYKYLGVHIDNKLDWIKTSDSLYKKVCWGSRVKTADANRLNKLIREAGSVIGVELMSLDEVSERRMLRKHL</sequence>
<proteinExistence type="predicted"/>
<accession>A0AAE0UN62</accession>
<feature type="non-terminal residue" evidence="1">
    <location>
        <position position="1"/>
    </location>
</feature>
<protein>
    <submittedName>
        <fullName evidence="1">Uncharacterized protein</fullName>
    </submittedName>
</protein>
<keyword evidence="2" id="KW-1185">Reference proteome</keyword>
<dbReference type="EMBL" id="JAUCMX010000022">
    <property type="protein sequence ID" value="KAK3513479.1"/>
    <property type="molecule type" value="Genomic_DNA"/>
</dbReference>